<dbReference type="AlphaFoldDB" id="A0A0G4B1Y4"/>
<dbReference type="Proteomes" id="UP000035648">
    <property type="component" value="Chromosome"/>
</dbReference>
<dbReference type="EMBL" id="CP011213">
    <property type="protein sequence ID" value="AKM81966.1"/>
    <property type="molecule type" value="Genomic_DNA"/>
</dbReference>
<sequence length="95" mass="11190">MGYATHTDYNIICSVIEAEILRRYPFATARENSSDEVNHILWVIDSIQGLDDQREINLRVSWIIAKAHHLRLLDKNDRERHEEKALVKMDIEQAF</sequence>
<organism evidence="1 2">
    <name type="scientific">Berkelbacteria bacterium GW2011_GWE1_39_12</name>
    <dbReference type="NCBI Taxonomy" id="1618337"/>
    <lineage>
        <taxon>Bacteria</taxon>
        <taxon>Candidatus Berkelbacteria</taxon>
    </lineage>
</organism>
<evidence type="ECO:0000313" key="1">
    <source>
        <dbReference type="EMBL" id="AKM81966.1"/>
    </source>
</evidence>
<proteinExistence type="predicted"/>
<gene>
    <name evidence="1" type="ORF">UT28_C0001G0154</name>
</gene>
<dbReference type="KEGG" id="bbgw:UT28_C0001G0154"/>
<dbReference type="STRING" id="1618337.UT28_C0001G0154"/>
<reference evidence="1 2" key="1">
    <citation type="journal article" date="2015" name="Nature">
        <title>rRNA introns, odd ribosomes, and small enigmatic genomes across a large radiation of phyla.</title>
        <authorList>
            <person name="Brown C.T."/>
            <person name="Hug L.A."/>
            <person name="Thomas B.C."/>
            <person name="Sharon I."/>
            <person name="Castelle C.J."/>
            <person name="Singh A."/>
            <person name="Wilkins M.J."/>
            <person name="Williams K.H."/>
            <person name="Banfield J.F."/>
        </authorList>
    </citation>
    <scope>NUCLEOTIDE SEQUENCE [LARGE SCALE GENOMIC DNA]</scope>
</reference>
<name>A0A0G4B1Y4_9BACT</name>
<accession>A0A0G4B1Y4</accession>
<evidence type="ECO:0000313" key="2">
    <source>
        <dbReference type="Proteomes" id="UP000035648"/>
    </source>
</evidence>
<protein>
    <submittedName>
        <fullName evidence="1">Uncharacterized protein</fullName>
    </submittedName>
</protein>